<keyword evidence="1" id="KW-0255">Endonuclease</keyword>
<dbReference type="RefSeq" id="YP_009045074.1">
    <property type="nucleotide sequence ID" value="NC_024392.1"/>
</dbReference>
<dbReference type="GO" id="GO:0004519">
    <property type="term" value="F:endonuclease activity"/>
    <property type="evidence" value="ECO:0007669"/>
    <property type="project" value="UniProtKB-KW"/>
</dbReference>
<dbReference type="Gene3D" id="1.10.10.10">
    <property type="entry name" value="Winged helix-like DNA-binding domain superfamily/Winged helix DNA-binding domain"/>
    <property type="match status" value="1"/>
</dbReference>
<dbReference type="InterPro" id="IPR036388">
    <property type="entry name" value="WH-like_DNA-bd_sf"/>
</dbReference>
<keyword evidence="2" id="KW-1185">Reference proteome</keyword>
<sequence length="203" mass="22901">MVTDIIKTAVLNGEVLVGYVASSNGTIFKEEQDFQNNTKLVPLEQTANIEGYMQVSIKGKRVFVHRIIGETLLHNPVNYAILNHIDHDKTNNNLLNLQWCDSSHNMKEYYRHNKDATAIRGKRPIEMFKDGEAIAWFESVTKAHEVTGIPRRSISKVINKKRPSVHGFTFEVAEPMSPTSSLTAIVYYAGIVVSEKWDLGGKK</sequence>
<dbReference type="SMART" id="SM00497">
    <property type="entry name" value="IENR1"/>
    <property type="match status" value="1"/>
</dbReference>
<accession>A0A059T5B7</accession>
<dbReference type="EMBL" id="KJ094021">
    <property type="protein sequence ID" value="AHL18608.1"/>
    <property type="molecule type" value="Genomic_DNA"/>
</dbReference>
<keyword evidence="1" id="KW-0378">Hydrolase</keyword>
<name>A0A059T5B7_9CAUD</name>
<dbReference type="InterPro" id="IPR003647">
    <property type="entry name" value="Intron_nuc_1_rpt"/>
</dbReference>
<evidence type="ECO:0000313" key="2">
    <source>
        <dbReference type="Proteomes" id="UP000026991"/>
    </source>
</evidence>
<organism evidence="1 2">
    <name type="scientific">Listeria phage LP-114</name>
    <dbReference type="NCBI Taxonomy" id="1458857"/>
    <lineage>
        <taxon>Viruses</taxon>
        <taxon>Duplodnaviria</taxon>
        <taxon>Heunggongvirae</taxon>
        <taxon>Uroviricota</taxon>
        <taxon>Caudoviricetes</taxon>
        <taxon>Homburgvirus</taxon>
        <taxon>Homburgvirus LP114</taxon>
    </lineage>
</organism>
<gene>
    <name evidence="1" type="ORF">LP114_020</name>
</gene>
<dbReference type="Proteomes" id="UP000026991">
    <property type="component" value="Segment"/>
</dbReference>
<proteinExistence type="predicted"/>
<dbReference type="InterPro" id="IPR044925">
    <property type="entry name" value="His-Me_finger_sf"/>
</dbReference>
<dbReference type="SUPFAM" id="SSF54060">
    <property type="entry name" value="His-Me finger endonucleases"/>
    <property type="match status" value="1"/>
</dbReference>
<evidence type="ECO:0000313" key="1">
    <source>
        <dbReference type="EMBL" id="AHL18608.1"/>
    </source>
</evidence>
<dbReference type="Gene3D" id="3.90.75.20">
    <property type="match status" value="1"/>
</dbReference>
<reference evidence="1 2" key="1">
    <citation type="journal article" date="2014" name="Appl. Environ. Microbiol.">
        <title>Comparative genomic and morphological analysis of Listeria phages isolated from farm environments.</title>
        <authorList>
            <person name="Denes T."/>
            <person name="Vongkamjan K."/>
            <person name="Ackermann H.W."/>
            <person name="Moreno Switt A.I."/>
            <person name="Wiedmann M."/>
            <person name="den Bakker H.C."/>
        </authorList>
    </citation>
    <scope>NUCLEOTIDE SEQUENCE [LARGE SCALE GENOMIC DNA]</scope>
</reference>
<dbReference type="SUPFAM" id="SSF64496">
    <property type="entry name" value="DNA-binding domain of intron-encoded endonucleases"/>
    <property type="match status" value="1"/>
</dbReference>
<dbReference type="KEGG" id="vg:19736192"/>
<protein>
    <submittedName>
        <fullName evidence="1">Putative HNH homing endonuclease</fullName>
    </submittedName>
</protein>
<dbReference type="OrthoDB" id="8004at10239"/>
<dbReference type="GeneID" id="19736192"/>
<keyword evidence="1" id="KW-0540">Nuclease</keyword>